<evidence type="ECO:0000313" key="1">
    <source>
        <dbReference type="EMBL" id="PNX64069.1"/>
    </source>
</evidence>
<dbReference type="EMBL" id="ASHM01161566">
    <property type="protein sequence ID" value="PNX64069.1"/>
    <property type="molecule type" value="Genomic_DNA"/>
</dbReference>
<evidence type="ECO:0000313" key="2">
    <source>
        <dbReference type="Proteomes" id="UP000236291"/>
    </source>
</evidence>
<reference evidence="1 2" key="2">
    <citation type="journal article" date="2017" name="Front. Plant Sci.">
        <title>Gene Classification and Mining of Molecular Markers Useful in Red Clover (Trifolium pratense) Breeding.</title>
        <authorList>
            <person name="Istvanek J."/>
            <person name="Dluhosova J."/>
            <person name="Dluhos P."/>
            <person name="Patkova L."/>
            <person name="Nedelnik J."/>
            <person name="Repkova J."/>
        </authorList>
    </citation>
    <scope>NUCLEOTIDE SEQUENCE [LARGE SCALE GENOMIC DNA]</scope>
    <source>
        <strain evidence="2">cv. Tatra</strain>
        <tissue evidence="1">Young leaves</tissue>
    </source>
</reference>
<dbReference type="AlphaFoldDB" id="A0A2K3KCU7"/>
<organism evidence="1 2">
    <name type="scientific">Trifolium pratense</name>
    <name type="common">Red clover</name>
    <dbReference type="NCBI Taxonomy" id="57577"/>
    <lineage>
        <taxon>Eukaryota</taxon>
        <taxon>Viridiplantae</taxon>
        <taxon>Streptophyta</taxon>
        <taxon>Embryophyta</taxon>
        <taxon>Tracheophyta</taxon>
        <taxon>Spermatophyta</taxon>
        <taxon>Magnoliopsida</taxon>
        <taxon>eudicotyledons</taxon>
        <taxon>Gunneridae</taxon>
        <taxon>Pentapetalae</taxon>
        <taxon>rosids</taxon>
        <taxon>fabids</taxon>
        <taxon>Fabales</taxon>
        <taxon>Fabaceae</taxon>
        <taxon>Papilionoideae</taxon>
        <taxon>50 kb inversion clade</taxon>
        <taxon>NPAAA clade</taxon>
        <taxon>Hologalegina</taxon>
        <taxon>IRL clade</taxon>
        <taxon>Trifolieae</taxon>
        <taxon>Trifolium</taxon>
    </lineage>
</organism>
<proteinExistence type="predicted"/>
<name>A0A2K3KCU7_TRIPR</name>
<sequence length="41" mass="4421">MLRFLQMPLGAIAKACVLIQELVNVQSAMALNSPMYPGMVA</sequence>
<accession>A0A2K3KCU7</accession>
<feature type="non-terminal residue" evidence="1">
    <location>
        <position position="41"/>
    </location>
</feature>
<dbReference type="Proteomes" id="UP000236291">
    <property type="component" value="Unassembled WGS sequence"/>
</dbReference>
<comment type="caution">
    <text evidence="1">The sequence shown here is derived from an EMBL/GenBank/DDBJ whole genome shotgun (WGS) entry which is preliminary data.</text>
</comment>
<reference evidence="1 2" key="1">
    <citation type="journal article" date="2014" name="Am. J. Bot.">
        <title>Genome assembly and annotation for red clover (Trifolium pratense; Fabaceae).</title>
        <authorList>
            <person name="Istvanek J."/>
            <person name="Jaros M."/>
            <person name="Krenek A."/>
            <person name="Repkova J."/>
        </authorList>
    </citation>
    <scope>NUCLEOTIDE SEQUENCE [LARGE SCALE GENOMIC DNA]</scope>
    <source>
        <strain evidence="2">cv. Tatra</strain>
        <tissue evidence="1">Young leaves</tissue>
    </source>
</reference>
<gene>
    <name evidence="1" type="ORF">L195_g061938</name>
</gene>
<protein>
    <submittedName>
        <fullName evidence="1">Uncharacterized protein</fullName>
    </submittedName>
</protein>